<dbReference type="OrthoDB" id="9765653at2"/>
<keyword evidence="5" id="KW-0812">Transmembrane</keyword>
<keyword evidence="2 4" id="KW-0807">Transducer</keyword>
<dbReference type="GO" id="GO:0007165">
    <property type="term" value="P:signal transduction"/>
    <property type="evidence" value="ECO:0007669"/>
    <property type="project" value="UniProtKB-KW"/>
</dbReference>
<evidence type="ECO:0000256" key="5">
    <source>
        <dbReference type="SAM" id="Phobius"/>
    </source>
</evidence>
<dbReference type="Pfam" id="PF00015">
    <property type="entry name" value="MCPsignal"/>
    <property type="match status" value="1"/>
</dbReference>
<dbReference type="GO" id="GO:0016020">
    <property type="term" value="C:membrane"/>
    <property type="evidence" value="ECO:0007669"/>
    <property type="project" value="UniProtKB-SubCell"/>
</dbReference>
<dbReference type="PANTHER" id="PTHR32089">
    <property type="entry name" value="METHYL-ACCEPTING CHEMOTAXIS PROTEIN MCPB"/>
    <property type="match status" value="1"/>
</dbReference>
<comment type="subcellular location">
    <subcellularLocation>
        <location evidence="1">Membrane</location>
    </subcellularLocation>
</comment>
<comment type="similarity">
    <text evidence="3">Belongs to the methyl-accepting chemotaxis (MCP) protein family.</text>
</comment>
<dbReference type="PROSITE" id="PS50111">
    <property type="entry name" value="CHEMOTAXIS_TRANSDUC_2"/>
    <property type="match status" value="1"/>
</dbReference>
<feature type="transmembrane region" description="Helical" evidence="5">
    <location>
        <begin position="175"/>
        <end position="197"/>
    </location>
</feature>
<dbReference type="GO" id="GO:0004888">
    <property type="term" value="F:transmembrane signaling receptor activity"/>
    <property type="evidence" value="ECO:0007669"/>
    <property type="project" value="InterPro"/>
</dbReference>
<proteinExistence type="inferred from homology"/>
<evidence type="ECO:0000256" key="3">
    <source>
        <dbReference type="ARBA" id="ARBA00029447"/>
    </source>
</evidence>
<reference evidence="8 9" key="1">
    <citation type="submission" date="2016-12" db="EMBL/GenBank/DDBJ databases">
        <title>Diversity of luminous bacteria.</title>
        <authorList>
            <person name="Yoshizawa S."/>
            <person name="Kogure K."/>
        </authorList>
    </citation>
    <scope>NUCLEOTIDE SEQUENCE [LARGE SCALE GENOMIC DNA]</scope>
    <source>
        <strain evidence="8 9">SA4-48</strain>
    </source>
</reference>
<dbReference type="PRINTS" id="PR00260">
    <property type="entry name" value="CHEMTRNSDUCR"/>
</dbReference>
<dbReference type="EMBL" id="MSCH01000003">
    <property type="protein sequence ID" value="PQJ52421.1"/>
    <property type="molecule type" value="Genomic_DNA"/>
</dbReference>
<dbReference type="SUPFAM" id="SSF58104">
    <property type="entry name" value="Methyl-accepting chemotaxis protein (MCP) signaling domain"/>
    <property type="match status" value="1"/>
</dbReference>
<feature type="domain" description="Methyl-accepting transducer" evidence="6">
    <location>
        <begin position="257"/>
        <end position="496"/>
    </location>
</feature>
<dbReference type="Gene3D" id="1.10.287.950">
    <property type="entry name" value="Methyl-accepting chemotaxis protein"/>
    <property type="match status" value="1"/>
</dbReference>
<dbReference type="SMART" id="SM00283">
    <property type="entry name" value="MA"/>
    <property type="match status" value="1"/>
</dbReference>
<protein>
    <recommendedName>
        <fullName evidence="10">Methyl-accepting chemotaxis protein</fullName>
    </recommendedName>
</protein>
<dbReference type="InterPro" id="IPR004090">
    <property type="entry name" value="Chemotax_Me-accpt_rcpt"/>
</dbReference>
<evidence type="ECO:0000259" key="7">
    <source>
        <dbReference type="PROSITE" id="PS50885"/>
    </source>
</evidence>
<gene>
    <name evidence="8" type="ORF">BTO11_01310</name>
</gene>
<dbReference type="PROSITE" id="PS50885">
    <property type="entry name" value="HAMP"/>
    <property type="match status" value="1"/>
</dbReference>
<dbReference type="RefSeq" id="WP_105050882.1">
    <property type="nucleotide sequence ID" value="NZ_BMYG01000005.1"/>
</dbReference>
<keyword evidence="9" id="KW-1185">Reference proteome</keyword>
<evidence type="ECO:0000256" key="1">
    <source>
        <dbReference type="ARBA" id="ARBA00004370"/>
    </source>
</evidence>
<feature type="transmembrane region" description="Helical" evidence="5">
    <location>
        <begin position="9"/>
        <end position="28"/>
    </location>
</feature>
<dbReference type="GO" id="GO:0006935">
    <property type="term" value="P:chemotaxis"/>
    <property type="evidence" value="ECO:0007669"/>
    <property type="project" value="InterPro"/>
</dbReference>
<name>A0A2S7UT15_9GAMM</name>
<evidence type="ECO:0000313" key="8">
    <source>
        <dbReference type="EMBL" id="PQJ52421.1"/>
    </source>
</evidence>
<dbReference type="InterPro" id="IPR003660">
    <property type="entry name" value="HAMP_dom"/>
</dbReference>
<dbReference type="InterPro" id="IPR004089">
    <property type="entry name" value="MCPsignal_dom"/>
</dbReference>
<accession>A0A2S7UT15</accession>
<evidence type="ECO:0000256" key="2">
    <source>
        <dbReference type="ARBA" id="ARBA00023224"/>
    </source>
</evidence>
<evidence type="ECO:0000256" key="4">
    <source>
        <dbReference type="PROSITE-ProRule" id="PRU00284"/>
    </source>
</evidence>
<keyword evidence="5" id="KW-0472">Membrane</keyword>
<feature type="domain" description="HAMP" evidence="7">
    <location>
        <begin position="199"/>
        <end position="252"/>
    </location>
</feature>
<comment type="caution">
    <text evidence="8">The sequence shown here is derived from an EMBL/GenBank/DDBJ whole genome shotgun (WGS) entry which is preliminary data.</text>
</comment>
<dbReference type="Proteomes" id="UP000239007">
    <property type="component" value="Unassembled WGS sequence"/>
</dbReference>
<evidence type="ECO:0008006" key="10">
    <source>
        <dbReference type="Google" id="ProtNLM"/>
    </source>
</evidence>
<keyword evidence="5" id="KW-1133">Transmembrane helix</keyword>
<dbReference type="AlphaFoldDB" id="A0A2S7UT15"/>
<evidence type="ECO:0000259" key="6">
    <source>
        <dbReference type="PROSITE" id="PS50111"/>
    </source>
</evidence>
<sequence length="529" mass="57166">MLNSISKKVVIGYLSILIVLALTTSTLFSKLLTINSINDEFVTDTLPTLQSANQAISSLSKLSISAYGLYGYTLTAEEFTLVVDEQFKLLSSALPKVSKHITKQDLKLTDLYESLTQLKAQMTSDSVDWDVARDLLSELQMQSEQIENSLDMAESAVSTQANVRVDDITVNIDNMLTWLVLTIIIIVVITLFALLLARNTIVKPVKSLSSQLDYIVDAHDLSRDVSINSGDEISITANSVNELLRAYRKVNGEISNSTDVLCQSIELLNHSAGLSDEQIKKLSATVGTMLSSLSELEQSIGDGANRSMSASEQAMLGAEQVELGSNNIKQTAAIISELSTDIDVSSDMLLSLKQSGDKVSSVVKTIAEIADQTNLLALNAAIEAARAGEVGRGFSVVAGEVRTLATRTHASTYEINSILAEIVSAISVTVESMETNKIKANEAVNATQTTVESLSELKTTVIKLSDENNQLAEFGKASQKDVTLIREDIDEINDSVERVKQTSAETRQATGSLGQLVSGLDKLLKQFKT</sequence>
<dbReference type="PANTHER" id="PTHR32089:SF112">
    <property type="entry name" value="LYSOZYME-LIKE PROTEIN-RELATED"/>
    <property type="match status" value="1"/>
</dbReference>
<organism evidence="8 9">
    <name type="scientific">Psychrosphaera saromensis</name>
    <dbReference type="NCBI Taxonomy" id="716813"/>
    <lineage>
        <taxon>Bacteria</taxon>
        <taxon>Pseudomonadati</taxon>
        <taxon>Pseudomonadota</taxon>
        <taxon>Gammaproteobacteria</taxon>
        <taxon>Alteromonadales</taxon>
        <taxon>Pseudoalteromonadaceae</taxon>
        <taxon>Psychrosphaera</taxon>
    </lineage>
</organism>
<evidence type="ECO:0000313" key="9">
    <source>
        <dbReference type="Proteomes" id="UP000239007"/>
    </source>
</evidence>